<dbReference type="SMART" id="SM00849">
    <property type="entry name" value="Lactamase_B"/>
    <property type="match status" value="1"/>
</dbReference>
<evidence type="ECO:0000259" key="1">
    <source>
        <dbReference type="SMART" id="SM00849"/>
    </source>
</evidence>
<dbReference type="Gene3D" id="3.60.15.10">
    <property type="entry name" value="Ribonuclease Z/Hydroxyacylglutathione hydrolase-like"/>
    <property type="match status" value="1"/>
</dbReference>
<dbReference type="PANTHER" id="PTHR43546:SF7">
    <property type="entry name" value="METALLO-BETA-LACTAMASE DOMAIN-CONTAINING PROTEIN"/>
    <property type="match status" value="1"/>
</dbReference>
<dbReference type="Proteomes" id="UP001500212">
    <property type="component" value="Unassembled WGS sequence"/>
</dbReference>
<evidence type="ECO:0000313" key="2">
    <source>
        <dbReference type="EMBL" id="GAA4612557.1"/>
    </source>
</evidence>
<dbReference type="InterPro" id="IPR001279">
    <property type="entry name" value="Metallo-B-lactamas"/>
</dbReference>
<dbReference type="PANTHER" id="PTHR43546">
    <property type="entry name" value="UPF0173 METAL-DEPENDENT HYDROLASE MJ1163-RELATED"/>
    <property type="match status" value="1"/>
</dbReference>
<protein>
    <submittedName>
        <fullName evidence="2">MBL fold metallo-hydrolase</fullName>
    </submittedName>
</protein>
<gene>
    <name evidence="2" type="ORF">GCM10023195_53940</name>
</gene>
<name>A0ABP8TR15_9ACTN</name>
<evidence type="ECO:0000313" key="3">
    <source>
        <dbReference type="Proteomes" id="UP001500212"/>
    </source>
</evidence>
<reference evidence="3" key="1">
    <citation type="journal article" date="2019" name="Int. J. Syst. Evol. Microbiol.">
        <title>The Global Catalogue of Microorganisms (GCM) 10K type strain sequencing project: providing services to taxonomists for standard genome sequencing and annotation.</title>
        <authorList>
            <consortium name="The Broad Institute Genomics Platform"/>
            <consortium name="The Broad Institute Genome Sequencing Center for Infectious Disease"/>
            <person name="Wu L."/>
            <person name="Ma J."/>
        </authorList>
    </citation>
    <scope>NUCLEOTIDE SEQUENCE [LARGE SCALE GENOMIC DNA]</scope>
    <source>
        <strain evidence="3">JCM 17938</strain>
    </source>
</reference>
<dbReference type="InterPro" id="IPR050114">
    <property type="entry name" value="UPF0173_UPF0282_UlaG_hydrolase"/>
</dbReference>
<dbReference type="RefSeq" id="WP_345360185.1">
    <property type="nucleotide sequence ID" value="NZ_BAABHJ010000020.1"/>
</dbReference>
<dbReference type="EMBL" id="BAABHJ010000020">
    <property type="protein sequence ID" value="GAA4612557.1"/>
    <property type="molecule type" value="Genomic_DNA"/>
</dbReference>
<feature type="domain" description="Metallo-beta-lactamase" evidence="1">
    <location>
        <begin position="37"/>
        <end position="217"/>
    </location>
</feature>
<organism evidence="2 3">
    <name type="scientific">Actinoallomurus liliacearum</name>
    <dbReference type="NCBI Taxonomy" id="1080073"/>
    <lineage>
        <taxon>Bacteria</taxon>
        <taxon>Bacillati</taxon>
        <taxon>Actinomycetota</taxon>
        <taxon>Actinomycetes</taxon>
        <taxon>Streptosporangiales</taxon>
        <taxon>Thermomonosporaceae</taxon>
        <taxon>Actinoallomurus</taxon>
    </lineage>
</organism>
<proteinExistence type="predicted"/>
<dbReference type="InterPro" id="IPR036866">
    <property type="entry name" value="RibonucZ/Hydroxyglut_hydro"/>
</dbReference>
<keyword evidence="3" id="KW-1185">Reference proteome</keyword>
<comment type="caution">
    <text evidence="2">The sequence shown here is derived from an EMBL/GenBank/DDBJ whole genome shotgun (WGS) entry which is preliminary data.</text>
</comment>
<sequence length="290" mass="32326">MTSAPLDHGPEGYDIDWGIVMTEEDLIPKSDGLFFIGNATTVIRYGGFTLLTDPNFIRRGQKVHLGWGVMTTRLLDPAVPVDRLPPLDGIVLSHLHGDHWDRVARRNLDKELPIVTTPHAARRLKPQGFGNSHGLRTWEDHEFVSGDRVLRVISAPGRHAPGAFQMLLPPVMGSILEFGSRGGRVDLRMYISGDTLMYDDLAEIPRRYPDIDVGVVHLGGTKILNALLVTMDGRQGADWVELVNASRVLPIHHNDYTVMKSPLSDFDAEVRRRGLQDKVQVVQRGTLIEL</sequence>
<dbReference type="Pfam" id="PF12706">
    <property type="entry name" value="Lactamase_B_2"/>
    <property type="match status" value="1"/>
</dbReference>
<accession>A0ABP8TR15</accession>
<dbReference type="SUPFAM" id="SSF56281">
    <property type="entry name" value="Metallo-hydrolase/oxidoreductase"/>
    <property type="match status" value="1"/>
</dbReference>